<dbReference type="InterPro" id="IPR036078">
    <property type="entry name" value="Spo11/TopoVI_A_sf"/>
</dbReference>
<evidence type="ECO:0000313" key="2">
    <source>
        <dbReference type="Proteomes" id="UP000018624"/>
    </source>
</evidence>
<sequence length="293" mass="34192">MSLERYKEITFKTKTLQQIDRINAIIEEYLDAGYTLTVRQLYYQLVARDIIPNNEKSYKQTTSIVNDARIAGLIDWDAIEDRTRSFEQRSRWSRPQDILTASARQYHTDPWATQEKRLFLVVEKEALVGVFSRVCHEFDVPLLAARGYPSASVVRDFAKREIEESDGKDVVILHFGDHDPSGIDMTRDLEERFELFGWNGEFTLKRMALNLDQIEELKPPPNPAKTTDARFVKYRQRFGDKSWELDALPPTVLSEMARNEILTHVDTKAWDKWSAGVEKARKKMMKLVETWKD</sequence>
<accession>V5Q812</accession>
<evidence type="ECO:0000313" key="1">
    <source>
        <dbReference type="EMBL" id="AHB12233.1"/>
    </source>
</evidence>
<reference evidence="1 2" key="1">
    <citation type="journal article" date="2014" name="J. Bacteriol.">
        <title>Characterization of novel virulent broad-host-range phages of Xylella fastidiosa and Xanthomonas.</title>
        <authorList>
            <person name="Ahern S.J."/>
            <person name="Das M."/>
            <person name="Bhowmick T.S."/>
            <person name="Young R."/>
            <person name="Gonzalez C.F."/>
        </authorList>
    </citation>
    <scope>NUCLEOTIDE SEQUENCE [LARGE SCALE GENOMIC DNA]</scope>
</reference>
<dbReference type="OrthoDB" id="10917at10239"/>
<name>V5Q812_9CAUD</name>
<organism evidence="1 2">
    <name type="scientific">Xylella phage Salvo</name>
    <dbReference type="NCBI Taxonomy" id="1415147"/>
    <lineage>
        <taxon>Viruses</taxon>
        <taxon>Duplodnaviria</taxon>
        <taxon>Heunggongvirae</taxon>
        <taxon>Uroviricota</taxon>
        <taxon>Caudoviricetes</taxon>
        <taxon>Casjensviridae</taxon>
        <taxon>Salvovirus</taxon>
        <taxon>Salvovirus salvo</taxon>
    </lineage>
</organism>
<protein>
    <submittedName>
        <fullName evidence="1">Uncharacterized protein</fullName>
    </submittedName>
</protein>
<dbReference type="SUPFAM" id="SSF56726">
    <property type="entry name" value="DNA topoisomerase IV, alpha subunit"/>
    <property type="match status" value="1"/>
</dbReference>
<dbReference type="EMBL" id="KF626668">
    <property type="protein sequence ID" value="AHB12233.1"/>
    <property type="molecule type" value="Genomic_DNA"/>
</dbReference>
<keyword evidence="2" id="KW-1185">Reference proteome</keyword>
<proteinExistence type="predicted"/>
<gene>
    <name evidence="1" type="ORF">Salvo_33</name>
</gene>
<dbReference type="Proteomes" id="UP000018624">
    <property type="component" value="Segment"/>
</dbReference>
<dbReference type="GO" id="GO:0003677">
    <property type="term" value="F:DNA binding"/>
    <property type="evidence" value="ECO:0007669"/>
    <property type="project" value="InterPro"/>
</dbReference>